<reference evidence="2" key="1">
    <citation type="submission" date="2020-06" db="EMBL/GenBank/DDBJ databases">
        <authorList>
            <person name="Li T."/>
            <person name="Hu X."/>
            <person name="Zhang T."/>
            <person name="Song X."/>
            <person name="Zhang H."/>
            <person name="Dai N."/>
            <person name="Sheng W."/>
            <person name="Hou X."/>
            <person name="Wei L."/>
        </authorList>
    </citation>
    <scope>NUCLEOTIDE SEQUENCE</scope>
    <source>
        <strain evidence="2">KEN8</strain>
        <tissue evidence="2">Leaf</tissue>
    </source>
</reference>
<evidence type="ECO:0000313" key="2">
    <source>
        <dbReference type="EMBL" id="KAL0377143.1"/>
    </source>
</evidence>
<evidence type="ECO:0000256" key="1">
    <source>
        <dbReference type="SAM" id="Coils"/>
    </source>
</evidence>
<organism evidence="2">
    <name type="scientific">Sesamum calycinum</name>
    <dbReference type="NCBI Taxonomy" id="2727403"/>
    <lineage>
        <taxon>Eukaryota</taxon>
        <taxon>Viridiplantae</taxon>
        <taxon>Streptophyta</taxon>
        <taxon>Embryophyta</taxon>
        <taxon>Tracheophyta</taxon>
        <taxon>Spermatophyta</taxon>
        <taxon>Magnoliopsida</taxon>
        <taxon>eudicotyledons</taxon>
        <taxon>Gunneridae</taxon>
        <taxon>Pentapetalae</taxon>
        <taxon>asterids</taxon>
        <taxon>lamiids</taxon>
        <taxon>Lamiales</taxon>
        <taxon>Pedaliaceae</taxon>
        <taxon>Sesamum</taxon>
    </lineage>
</organism>
<gene>
    <name evidence="2" type="ORF">Scaly_0831900</name>
</gene>
<reference evidence="2" key="2">
    <citation type="journal article" date="2024" name="Plant">
        <title>Genomic evolution and insights into agronomic trait innovations of Sesamum species.</title>
        <authorList>
            <person name="Miao H."/>
            <person name="Wang L."/>
            <person name="Qu L."/>
            <person name="Liu H."/>
            <person name="Sun Y."/>
            <person name="Le M."/>
            <person name="Wang Q."/>
            <person name="Wei S."/>
            <person name="Zheng Y."/>
            <person name="Lin W."/>
            <person name="Duan Y."/>
            <person name="Cao H."/>
            <person name="Xiong S."/>
            <person name="Wang X."/>
            <person name="Wei L."/>
            <person name="Li C."/>
            <person name="Ma Q."/>
            <person name="Ju M."/>
            <person name="Zhao R."/>
            <person name="Li G."/>
            <person name="Mu C."/>
            <person name="Tian Q."/>
            <person name="Mei H."/>
            <person name="Zhang T."/>
            <person name="Gao T."/>
            <person name="Zhang H."/>
        </authorList>
    </citation>
    <scope>NUCLEOTIDE SEQUENCE</scope>
    <source>
        <strain evidence="2">KEN8</strain>
    </source>
</reference>
<proteinExistence type="predicted"/>
<dbReference type="InterPro" id="IPR043502">
    <property type="entry name" value="DNA/RNA_pol_sf"/>
</dbReference>
<accession>A0AAW2RB14</accession>
<feature type="coiled-coil region" evidence="1">
    <location>
        <begin position="90"/>
        <end position="117"/>
    </location>
</feature>
<comment type="caution">
    <text evidence="2">The sequence shown here is derived from an EMBL/GenBank/DDBJ whole genome shotgun (WGS) entry which is preliminary data.</text>
</comment>
<keyword evidence="1" id="KW-0175">Coiled coil</keyword>
<name>A0AAW2RB14_9LAMI</name>
<protein>
    <submittedName>
        <fullName evidence="2">Uncharacterized protein</fullName>
    </submittedName>
</protein>
<dbReference type="EMBL" id="JACGWM010000004">
    <property type="protein sequence ID" value="KAL0377143.1"/>
    <property type="molecule type" value="Genomic_DNA"/>
</dbReference>
<dbReference type="AlphaFoldDB" id="A0AAW2RB14"/>
<dbReference type="SUPFAM" id="SSF56672">
    <property type="entry name" value="DNA/RNA polymerases"/>
    <property type="match status" value="1"/>
</dbReference>
<sequence>MKDHTIHLEIFSNACHRERLLLSEKISTIPVNKITILGILIDETRIELQKHIVKKIINFLDVLKDKKHLKSFLGIVNFVDFLTRDRAFEANSIFLRLRHLRKNLEELDKKFEQLTVKAQVAGQVQRVDLNTVQIAISTILVSSYLWNDLMEPIQKASPSVMNHELREHDSKQILRARGRC</sequence>